<comment type="catalytic activity">
    <reaction evidence="5">
        <text>a 5'-end (N(2),N(7)-dimethyl 5'-triphosphoguanosine)-ribonucleoside in snRNA + S-adenosyl-L-methionine = a 5'-end (N(2),N(2),N(7)-trimethyl 5'-triphosphoguanosine)-ribonucleoside in snRNA + S-adenosyl-L-homocysteine + H(+)</text>
        <dbReference type="Rhea" id="RHEA:78479"/>
        <dbReference type="Rhea" id="RHEA-COMP:19087"/>
        <dbReference type="Rhea" id="RHEA-COMP:19089"/>
        <dbReference type="ChEBI" id="CHEBI:15378"/>
        <dbReference type="ChEBI" id="CHEBI:57856"/>
        <dbReference type="ChEBI" id="CHEBI:59789"/>
        <dbReference type="ChEBI" id="CHEBI:167623"/>
        <dbReference type="ChEBI" id="CHEBI:172880"/>
    </reaction>
    <physiologicalReaction direction="left-to-right" evidence="5">
        <dbReference type="Rhea" id="RHEA:78480"/>
    </physiologicalReaction>
</comment>
<comment type="catalytic activity">
    <reaction evidence="6">
        <text>a 5'-end (N(7)-methyl 5'-triphosphoguanosine)-ribonucleoside in snRNA + S-adenosyl-L-methionine = a 5'-end (N(2),N(7)-dimethyl 5'-triphosphoguanosine)-ribonucleoside in snRNA + S-adenosyl-L-homocysteine + H(+)</text>
        <dbReference type="Rhea" id="RHEA:78471"/>
        <dbReference type="Rhea" id="RHEA-COMP:19085"/>
        <dbReference type="Rhea" id="RHEA-COMP:19087"/>
        <dbReference type="ChEBI" id="CHEBI:15378"/>
        <dbReference type="ChEBI" id="CHEBI:57856"/>
        <dbReference type="ChEBI" id="CHEBI:59789"/>
        <dbReference type="ChEBI" id="CHEBI:156461"/>
        <dbReference type="ChEBI" id="CHEBI:172880"/>
    </reaction>
    <physiologicalReaction direction="left-to-right" evidence="6">
        <dbReference type="Rhea" id="RHEA:78472"/>
    </physiologicalReaction>
</comment>
<evidence type="ECO:0000313" key="9">
    <source>
        <dbReference type="Proteomes" id="UP001234989"/>
    </source>
</evidence>
<organism evidence="8 9">
    <name type="scientific">Solanum verrucosum</name>
    <dbReference type="NCBI Taxonomy" id="315347"/>
    <lineage>
        <taxon>Eukaryota</taxon>
        <taxon>Viridiplantae</taxon>
        <taxon>Streptophyta</taxon>
        <taxon>Embryophyta</taxon>
        <taxon>Tracheophyta</taxon>
        <taxon>Spermatophyta</taxon>
        <taxon>Magnoliopsida</taxon>
        <taxon>eudicotyledons</taxon>
        <taxon>Gunneridae</taxon>
        <taxon>Pentapetalae</taxon>
        <taxon>asterids</taxon>
        <taxon>lamiids</taxon>
        <taxon>Solanales</taxon>
        <taxon>Solanaceae</taxon>
        <taxon>Solanoideae</taxon>
        <taxon>Solaneae</taxon>
        <taxon>Solanum</taxon>
    </lineage>
</organism>
<evidence type="ECO:0000256" key="2">
    <source>
        <dbReference type="ARBA" id="ARBA00025783"/>
    </source>
</evidence>
<reference evidence="8" key="1">
    <citation type="submission" date="2023-08" db="EMBL/GenBank/DDBJ databases">
        <title>A de novo genome assembly of Solanum verrucosum Schlechtendal, a Mexican diploid species geographically isolated from the other diploid A-genome species in potato relatives.</title>
        <authorList>
            <person name="Hosaka K."/>
        </authorList>
    </citation>
    <scope>NUCLEOTIDE SEQUENCE</scope>
    <source>
        <tissue evidence="8">Young leaves</tissue>
    </source>
</reference>
<sequence>MGSEMNDIKSMFERMTIEIANLTVRQTQWENQHEKAFGELKESLDEVRRFDRGKSVEGQDGSGVIYTPSGNLMTWVPPPAGRPTMPPYTPAGYPLGVNFMPQNSANMGQNSHPLPTGQAPVGTQGGDVTVPLLSPNSSILHQIFNLCMVLGEAPKKKMVGKRKGKIIKRRVKFKGKWRIKKAVVVKDEGVSPLVKKYWVQRYDLFLRYDQGIKMDEEGWFSVTPEKIALRHASRCGGGVVIDGFAGVGGNAIQFATMSMSQKPATVITTPCFPYVSPCSWIWPISFALYVYPNVHDLVHRCHHVIAIDIDPRKIALAFANAKIYGVEDHIEFIVGDFFQLAPSLKDSNLSLQKAVDFCHLKEPKGNVVFLSPPWGGPAYSTKESFTLDLLKPKNGYSLFQVAQSVAPNIIMYLPRNVDLLQVEELAWLSSPPLKVEIEENMLHGMLKSITAYFGDIAFSDVSMF</sequence>
<name>A0AAF0Q0I8_SOLVR</name>
<comment type="catalytic activity">
    <reaction evidence="4">
        <text>a 5'-end (N(7)-methyl 5'-triphosphoguanosine)-ribonucleoside in snoRNA + S-adenosyl-L-methionine = a 5'-end (N(2),N(7)-dimethyl 5'-triphosphoguanosine)-ribonucleoside in snoRNA + S-adenosyl-L-homocysteine + H(+)</text>
        <dbReference type="Rhea" id="RHEA:78475"/>
        <dbReference type="Rhea" id="RHEA-COMP:19086"/>
        <dbReference type="Rhea" id="RHEA-COMP:19088"/>
        <dbReference type="ChEBI" id="CHEBI:15378"/>
        <dbReference type="ChEBI" id="CHEBI:57856"/>
        <dbReference type="ChEBI" id="CHEBI:59789"/>
        <dbReference type="ChEBI" id="CHEBI:156461"/>
        <dbReference type="ChEBI" id="CHEBI:172880"/>
    </reaction>
    <physiologicalReaction direction="left-to-right" evidence="4">
        <dbReference type="Rhea" id="RHEA:78476"/>
    </physiologicalReaction>
</comment>
<comment type="catalytic activity">
    <reaction evidence="3">
        <text>a 5'-end (N(2),N(7)-dimethyl 5'-triphosphoguanosine)-ribonucleoside in snoRNA + S-adenosyl-L-methionine = a 5'-end (N(2),N(2),N(7)-trimethyl 5'-triphosphoguanosine)-ribonucleoside in snoRNA + S-adenosyl-L-homocysteine + H(+)</text>
        <dbReference type="Rhea" id="RHEA:78507"/>
        <dbReference type="Rhea" id="RHEA-COMP:19088"/>
        <dbReference type="Rhea" id="RHEA-COMP:19090"/>
        <dbReference type="ChEBI" id="CHEBI:15378"/>
        <dbReference type="ChEBI" id="CHEBI:57856"/>
        <dbReference type="ChEBI" id="CHEBI:59789"/>
        <dbReference type="ChEBI" id="CHEBI:167623"/>
        <dbReference type="ChEBI" id="CHEBI:172880"/>
    </reaction>
    <physiologicalReaction direction="left-to-right" evidence="3">
        <dbReference type="Rhea" id="RHEA:78508"/>
    </physiologicalReaction>
</comment>
<accession>A0AAF0Q0I8</accession>
<evidence type="ECO:0000256" key="5">
    <source>
        <dbReference type="ARBA" id="ARBA00048763"/>
    </source>
</evidence>
<dbReference type="Pfam" id="PF09445">
    <property type="entry name" value="Methyltransf_15"/>
    <property type="match status" value="1"/>
</dbReference>
<dbReference type="PANTHER" id="PTHR14741">
    <property type="entry name" value="S-ADENOSYLMETHIONINE-DEPENDENT METHYLTRANSFERASE RELATED"/>
    <property type="match status" value="1"/>
</dbReference>
<dbReference type="CDD" id="cd02440">
    <property type="entry name" value="AdoMet_MTases"/>
    <property type="match status" value="1"/>
</dbReference>
<dbReference type="SUPFAM" id="SSF53335">
    <property type="entry name" value="S-adenosyl-L-methionine-dependent methyltransferases"/>
    <property type="match status" value="1"/>
</dbReference>
<keyword evidence="9" id="KW-1185">Reference proteome</keyword>
<gene>
    <name evidence="8" type="ORF">MTR67_005940</name>
</gene>
<evidence type="ECO:0000256" key="1">
    <source>
        <dbReference type="ARBA" id="ARBA00018517"/>
    </source>
</evidence>
<comment type="similarity">
    <text evidence="2">Belongs to the methyltransferase superfamily. Trimethylguanosine synthase family.</text>
</comment>
<evidence type="ECO:0000256" key="3">
    <source>
        <dbReference type="ARBA" id="ARBA00047418"/>
    </source>
</evidence>
<evidence type="ECO:0000256" key="4">
    <source>
        <dbReference type="ARBA" id="ARBA00048740"/>
    </source>
</evidence>
<evidence type="ECO:0000256" key="6">
    <source>
        <dbReference type="ARBA" id="ARBA00049075"/>
    </source>
</evidence>
<dbReference type="GO" id="GO:0005634">
    <property type="term" value="C:nucleus"/>
    <property type="evidence" value="ECO:0007669"/>
    <property type="project" value="TreeGrafter"/>
</dbReference>
<evidence type="ECO:0000313" key="8">
    <source>
        <dbReference type="EMBL" id="WMV12555.1"/>
    </source>
</evidence>
<dbReference type="EMBL" id="CP133612">
    <property type="protein sequence ID" value="WMV12555.1"/>
    <property type="molecule type" value="Genomic_DNA"/>
</dbReference>
<dbReference type="InterPro" id="IPR029063">
    <property type="entry name" value="SAM-dependent_MTases_sf"/>
</dbReference>
<proteinExistence type="inferred from homology"/>
<dbReference type="AlphaFoldDB" id="A0AAF0Q0I8"/>
<dbReference type="PANTHER" id="PTHR14741:SF41">
    <property type="entry name" value="TRIMETHYLGUANOSINE SYNTHASE"/>
    <property type="match status" value="1"/>
</dbReference>
<evidence type="ECO:0000256" key="7">
    <source>
        <dbReference type="ARBA" id="ARBA00049790"/>
    </source>
</evidence>
<dbReference type="Proteomes" id="UP001234989">
    <property type="component" value="Chromosome 1"/>
</dbReference>
<dbReference type="Gene3D" id="3.40.50.150">
    <property type="entry name" value="Vaccinia Virus protein VP39"/>
    <property type="match status" value="1"/>
</dbReference>
<dbReference type="GO" id="GO:0071164">
    <property type="term" value="F:RNA cap trimethylguanosine synthase activity"/>
    <property type="evidence" value="ECO:0007669"/>
    <property type="project" value="TreeGrafter"/>
</dbReference>
<dbReference type="InterPro" id="IPR019012">
    <property type="entry name" value="RNA_cap_Gua-N2-MeTrfase"/>
</dbReference>
<protein>
    <recommendedName>
        <fullName evidence="1">Trimethylguanosine synthase</fullName>
    </recommendedName>
    <alternativeName>
        <fullName evidence="7">Cap-specific guanine-N(2) methyltransferase</fullName>
    </alternativeName>
</protein>